<dbReference type="PANTHER" id="PTHR31218">
    <property type="entry name" value="WAT1-RELATED PROTEIN"/>
    <property type="match status" value="1"/>
</dbReference>
<dbReference type="Proteomes" id="UP000604825">
    <property type="component" value="Unassembled WGS sequence"/>
</dbReference>
<comment type="subcellular location">
    <subcellularLocation>
        <location evidence="1 6">Membrane</location>
        <topology evidence="1 6">Multi-pass membrane protein</topology>
    </subcellularLocation>
</comment>
<keyword evidence="3 6" id="KW-0812">Transmembrane</keyword>
<feature type="domain" description="EamA" evidence="8">
    <location>
        <begin position="186"/>
        <end position="326"/>
    </location>
</feature>
<feature type="transmembrane region" description="Helical" evidence="6">
    <location>
        <begin position="95"/>
        <end position="119"/>
    </location>
</feature>
<evidence type="ECO:0000256" key="2">
    <source>
        <dbReference type="ARBA" id="ARBA00007635"/>
    </source>
</evidence>
<feature type="transmembrane region" description="Helical" evidence="6">
    <location>
        <begin position="184"/>
        <end position="204"/>
    </location>
</feature>
<evidence type="ECO:0000256" key="5">
    <source>
        <dbReference type="ARBA" id="ARBA00023136"/>
    </source>
</evidence>
<dbReference type="InterPro" id="IPR030184">
    <property type="entry name" value="WAT1-related"/>
</dbReference>
<reference evidence="9" key="1">
    <citation type="submission" date="2020-10" db="EMBL/GenBank/DDBJ databases">
        <authorList>
            <person name="Han B."/>
            <person name="Lu T."/>
            <person name="Zhao Q."/>
            <person name="Huang X."/>
            <person name="Zhao Y."/>
        </authorList>
    </citation>
    <scope>NUCLEOTIDE SEQUENCE</scope>
</reference>
<comment type="similarity">
    <text evidence="2 6">Belongs to the drug/metabolite transporter (DMT) superfamily. Plant drug/metabolite exporter (P-DME) (TC 2.A.7.4) family.</text>
</comment>
<protein>
    <recommendedName>
        <fullName evidence="6">WAT1-related protein</fullName>
    </recommendedName>
</protein>
<sequence length="396" mass="42758">MDTTSKKAYGVAIIIQLINTGMYVVSKAAFNHGMSTYVFIFYRQAAATALLLPLAVVLERTNAPPMSFRLFLKLFFYALLGNTLSMNLYDISLKYTSATVASATSNSVPVVTFFLAVLLRLEVVRLRSPSGMAKAAGVVLCLAGVLTIALYTGPSMSPVNHHRAFAAHHPHPQAHADGGGKGTWIKGTFLMLLSNTTWSLWIVLQASLLKEYPNKLLSTLVQCGLSTAQSFLLAVAVAVERDPAAWKLQLDVGLLAAAYSGLVVTGVSFYLQAWCIEKRGPVFLAMSNPLGLLLTIFFSSFFLGEIVRLGSLLGSGLLVGGLYSVLWGKSKDHLHQKQSHQEQAPKTLATASNDGHDDDEEKQQPAKAVQNTGGGDEKQLKDLFAMEASPLRHQSG</sequence>
<dbReference type="Pfam" id="PF00892">
    <property type="entry name" value="EamA"/>
    <property type="match status" value="2"/>
</dbReference>
<evidence type="ECO:0000259" key="8">
    <source>
        <dbReference type="Pfam" id="PF00892"/>
    </source>
</evidence>
<evidence type="ECO:0000256" key="4">
    <source>
        <dbReference type="ARBA" id="ARBA00022989"/>
    </source>
</evidence>
<evidence type="ECO:0000313" key="9">
    <source>
        <dbReference type="EMBL" id="CAD6273038.1"/>
    </source>
</evidence>
<dbReference type="InterPro" id="IPR000620">
    <property type="entry name" value="EamA_dom"/>
</dbReference>
<feature type="transmembrane region" description="Helical" evidence="6">
    <location>
        <begin position="250"/>
        <end position="271"/>
    </location>
</feature>
<evidence type="ECO:0000256" key="6">
    <source>
        <dbReference type="RuleBase" id="RU363077"/>
    </source>
</evidence>
<evidence type="ECO:0000313" key="10">
    <source>
        <dbReference type="Proteomes" id="UP000604825"/>
    </source>
</evidence>
<dbReference type="AlphaFoldDB" id="A0A811RSJ1"/>
<dbReference type="SUPFAM" id="SSF103481">
    <property type="entry name" value="Multidrug resistance efflux transporter EmrE"/>
    <property type="match status" value="2"/>
</dbReference>
<feature type="transmembrane region" description="Helical" evidence="6">
    <location>
        <begin position="309"/>
        <end position="328"/>
    </location>
</feature>
<keyword evidence="10" id="KW-1185">Reference proteome</keyword>
<dbReference type="GO" id="GO:0016020">
    <property type="term" value="C:membrane"/>
    <property type="evidence" value="ECO:0007669"/>
    <property type="project" value="UniProtKB-SubCell"/>
</dbReference>
<feature type="region of interest" description="Disordered" evidence="7">
    <location>
        <begin position="334"/>
        <end position="396"/>
    </location>
</feature>
<dbReference type="InterPro" id="IPR037185">
    <property type="entry name" value="EmrE-like"/>
</dbReference>
<feature type="transmembrane region" description="Helical" evidence="6">
    <location>
        <begin position="216"/>
        <end position="238"/>
    </location>
</feature>
<feature type="compositionally biased region" description="Polar residues" evidence="7">
    <location>
        <begin position="341"/>
        <end position="353"/>
    </location>
</feature>
<feature type="domain" description="EamA" evidence="8">
    <location>
        <begin position="9"/>
        <end position="148"/>
    </location>
</feature>
<name>A0A811RSJ1_9POAL</name>
<gene>
    <name evidence="9" type="ORF">NCGR_LOCUS56307</name>
</gene>
<proteinExistence type="inferred from homology"/>
<dbReference type="EMBL" id="CAJGYO010000016">
    <property type="protein sequence ID" value="CAD6273038.1"/>
    <property type="molecule type" value="Genomic_DNA"/>
</dbReference>
<evidence type="ECO:0000256" key="1">
    <source>
        <dbReference type="ARBA" id="ARBA00004141"/>
    </source>
</evidence>
<feature type="transmembrane region" description="Helical" evidence="6">
    <location>
        <begin position="70"/>
        <end position="89"/>
    </location>
</feature>
<feature type="transmembrane region" description="Helical" evidence="6">
    <location>
        <begin position="283"/>
        <end position="303"/>
    </location>
</feature>
<feature type="transmembrane region" description="Helical" evidence="6">
    <location>
        <begin position="7"/>
        <end position="25"/>
    </location>
</feature>
<evidence type="ECO:0000256" key="3">
    <source>
        <dbReference type="ARBA" id="ARBA00022692"/>
    </source>
</evidence>
<accession>A0A811RSJ1</accession>
<dbReference type="OrthoDB" id="1718296at2759"/>
<organism evidence="9 10">
    <name type="scientific">Miscanthus lutarioriparius</name>
    <dbReference type="NCBI Taxonomy" id="422564"/>
    <lineage>
        <taxon>Eukaryota</taxon>
        <taxon>Viridiplantae</taxon>
        <taxon>Streptophyta</taxon>
        <taxon>Embryophyta</taxon>
        <taxon>Tracheophyta</taxon>
        <taxon>Spermatophyta</taxon>
        <taxon>Magnoliopsida</taxon>
        <taxon>Liliopsida</taxon>
        <taxon>Poales</taxon>
        <taxon>Poaceae</taxon>
        <taxon>PACMAD clade</taxon>
        <taxon>Panicoideae</taxon>
        <taxon>Andropogonodae</taxon>
        <taxon>Andropogoneae</taxon>
        <taxon>Saccharinae</taxon>
        <taxon>Miscanthus</taxon>
    </lineage>
</organism>
<feature type="transmembrane region" description="Helical" evidence="6">
    <location>
        <begin position="131"/>
        <end position="151"/>
    </location>
</feature>
<feature type="transmembrane region" description="Helical" evidence="6">
    <location>
        <begin position="37"/>
        <end position="58"/>
    </location>
</feature>
<keyword evidence="5 6" id="KW-0472">Membrane</keyword>
<evidence type="ECO:0000256" key="7">
    <source>
        <dbReference type="SAM" id="MobiDB-lite"/>
    </source>
</evidence>
<comment type="caution">
    <text evidence="9">The sequence shown here is derived from an EMBL/GenBank/DDBJ whole genome shotgun (WGS) entry which is preliminary data.</text>
</comment>
<keyword evidence="4 6" id="KW-1133">Transmembrane helix</keyword>
<dbReference type="GO" id="GO:0022857">
    <property type="term" value="F:transmembrane transporter activity"/>
    <property type="evidence" value="ECO:0007669"/>
    <property type="project" value="InterPro"/>
</dbReference>